<reference evidence="3" key="1">
    <citation type="submission" date="2023-07" db="EMBL/GenBank/DDBJ databases">
        <title>Draft genome sequence of the endophytic actinobacterium Streptomyces justiciae WPN32, a potential antibiotic producer.</title>
        <authorList>
            <person name="Yasawong M."/>
            <person name="Pana W."/>
            <person name="Ganta P."/>
            <person name="Santapan N."/>
            <person name="Songngamsuk T."/>
            <person name="Phatcharaharikarn M."/>
            <person name="Kerdtoob S."/>
            <person name="Nantapong N."/>
        </authorList>
    </citation>
    <scope>NUCLEOTIDE SEQUENCE [LARGE SCALE GENOMIC DNA]</scope>
    <source>
        <strain evidence="3">WPN32</strain>
    </source>
</reference>
<dbReference type="Gene3D" id="3.40.50.300">
    <property type="entry name" value="P-loop containing nucleotide triphosphate hydrolases"/>
    <property type="match status" value="2"/>
</dbReference>
<protein>
    <submittedName>
        <fullName evidence="2">FxSxx-COOH system tetratricopeptide repeat protein</fullName>
    </submittedName>
</protein>
<dbReference type="Pfam" id="PF25000">
    <property type="entry name" value="DUF7779"/>
    <property type="match status" value="1"/>
</dbReference>
<dbReference type="Proteomes" id="UP001257948">
    <property type="component" value="Unassembled WGS sequence"/>
</dbReference>
<dbReference type="RefSeq" id="WP_314206540.1">
    <property type="nucleotide sequence ID" value="NZ_JAVTLL010000032.1"/>
</dbReference>
<dbReference type="InterPro" id="IPR027417">
    <property type="entry name" value="P-loop_NTPase"/>
</dbReference>
<dbReference type="InterPro" id="IPR011990">
    <property type="entry name" value="TPR-like_helical_dom_sf"/>
</dbReference>
<gene>
    <name evidence="2" type="primary">fxsT</name>
    <name evidence="2" type="ORF">RQC66_36035</name>
</gene>
<dbReference type="SUPFAM" id="SSF48452">
    <property type="entry name" value="TPR-like"/>
    <property type="match status" value="2"/>
</dbReference>
<feature type="domain" description="DUF7779" evidence="1">
    <location>
        <begin position="736"/>
        <end position="822"/>
    </location>
</feature>
<dbReference type="NCBIfam" id="NF040586">
    <property type="entry name" value="FxSxx_TPR"/>
    <property type="match status" value="1"/>
</dbReference>
<evidence type="ECO:0000313" key="3">
    <source>
        <dbReference type="Proteomes" id="UP001257948"/>
    </source>
</evidence>
<keyword evidence="3" id="KW-1185">Reference proteome</keyword>
<dbReference type="InterPro" id="IPR056681">
    <property type="entry name" value="DUF7779"/>
</dbReference>
<proteinExistence type="predicted"/>
<dbReference type="NCBIfam" id="NF047398">
    <property type="entry name" value="AAA_KGGVGR"/>
    <property type="match status" value="1"/>
</dbReference>
<organism evidence="2 3">
    <name type="scientific">Streptomyces justiciae</name>
    <dbReference type="NCBI Taxonomy" id="2780140"/>
    <lineage>
        <taxon>Bacteria</taxon>
        <taxon>Bacillati</taxon>
        <taxon>Actinomycetota</taxon>
        <taxon>Actinomycetes</taxon>
        <taxon>Kitasatosporales</taxon>
        <taxon>Streptomycetaceae</taxon>
        <taxon>Streptomyces</taxon>
    </lineage>
</organism>
<accession>A0ABU3M5C0</accession>
<dbReference type="SUPFAM" id="SSF52540">
    <property type="entry name" value="P-loop containing nucleoside triphosphate hydrolases"/>
    <property type="match status" value="2"/>
</dbReference>
<dbReference type="EMBL" id="JAVTLL010000032">
    <property type="protein sequence ID" value="MDT7846139.1"/>
    <property type="molecule type" value="Genomic_DNA"/>
</dbReference>
<sequence>MGTTGRPAKIISFYSFKGGAGRTMALANTAWIMASQGKSVLVVDWDLEAPGLHLYYGAYLPVSDLSHGSGVLDMFSAFADAATTGADIPEDLRALHAEHTNFDRYRVRLDHRFPKGGELHYIGPGRMDDEYANRLHEFDWGKFQASDDGREFLEALRARMLHESPYDYILIDSRTGFSDGAGICTLMLPDTVVITLAMNRQAIQGARQIAQRIKRSPRPIRLHVLPMRIDTSEKIRLENCMAEARQALDPYLDLADESALAVYWGQVQVPYRAFYAYGEELAVMEEDPRQSHSLLAEYVKAVARVTDGDVTEFNRVPPADLLRYHRLLDSLRHKTAQVTEPQTLSIVHAPNDRLWADWITEQLRPAGFEVVAHPNHGAPAEALPDPDYVLALLSPHLTGTPAEETVRRLNSEALLGSRPREQQVVRLRLGTARLATYLDWPGTPDLAVPSEESARRTLLTQFGLRPGEEPQPAPVAGPRFPGLSPAVWNLPMPNAGFVGRDEQLSALRAEFESGASAYSAPQVLYGMKGVGKRQIALEYAHRFASQYDLVWWVPAAGPELIRESFTALARALNRLSGGARTGEDPEAVLDDLRQRRHASRWLLVFDGAESETTVEPFIPGGGTGHVLLTSTNSRWSDRFTSHLVDVFTPEESLALLSRKLPGASDEELARLAERTGHLALVEQTAAADLRRFPQSVDAYIARLDDGGLPRPDEEPDSEYGAFARIHRQAYDNLLRSSPAAGRILQLCSFLSPDGVGLNVILSKWMLSVVQGLEPGLTDTLELQSRVKRIDDHVLGVLDYRSRTLKVHRIVQDLVRDWMSDEERDQARDLALTVLADMVPEDMDRHKPEFREIFAELDRHVLPSKAPESDNPKVHGWLVSQVYHRWMSGRWEAARELGELVLDQWRTARGPDDTMVLRMESQVAAACRMLGRYRDSLRLSRHAVHTQRRQQVRGAGPDLYTLLASRGYAADLRAEGEFRDAFEEDSRTFSGLSRLIGSPHNATLSASHNLAWSKYFMEGADAAVRQQQSTYDQRCQVMPPDDPWTWVAYGDLGTFYREAGQLEASEQYLVEARNQLHAIAGEHSPHTLNVVASLGLTMIRQGRVQHGQPLLQNAHVGFRELWGDDHPSTMSCHMAVAIGLHAEGLTTKDRTTEAAEYIREELDRYVRAFGDSHPFTGICHNNLALYLLAREETAEEAAEHARKAVHQLKESFGRAHRFTLVARMNQNNCLTVLGEGTSVERATEDEDIYEGCLQPSAWGTRHPVTLTAIANLLSSRPEAHQELAPILTRRVDEYFLKGHPLAKTLLAKPYGRNGADLEVQSV</sequence>
<dbReference type="PANTHER" id="PTHR35205">
    <property type="entry name" value="NB-ARC AND TPR DOMAIN PROTEIN"/>
    <property type="match status" value="1"/>
</dbReference>
<dbReference type="PANTHER" id="PTHR35205:SF1">
    <property type="entry name" value="ZU5 DOMAIN-CONTAINING PROTEIN"/>
    <property type="match status" value="1"/>
</dbReference>
<comment type="caution">
    <text evidence="2">The sequence shown here is derived from an EMBL/GenBank/DDBJ whole genome shotgun (WGS) entry which is preliminary data.</text>
</comment>
<dbReference type="Gene3D" id="1.25.40.10">
    <property type="entry name" value="Tetratricopeptide repeat domain"/>
    <property type="match status" value="3"/>
</dbReference>
<evidence type="ECO:0000259" key="1">
    <source>
        <dbReference type="Pfam" id="PF25000"/>
    </source>
</evidence>
<name>A0ABU3M5C0_9ACTN</name>
<evidence type="ECO:0000313" key="2">
    <source>
        <dbReference type="EMBL" id="MDT7846139.1"/>
    </source>
</evidence>